<evidence type="ECO:0000313" key="20">
    <source>
        <dbReference type="Proteomes" id="UP000269221"/>
    </source>
</evidence>
<evidence type="ECO:0000256" key="4">
    <source>
        <dbReference type="ARBA" id="ARBA00006403"/>
    </source>
</evidence>
<evidence type="ECO:0000256" key="6">
    <source>
        <dbReference type="ARBA" id="ARBA00016885"/>
    </source>
</evidence>
<comment type="caution">
    <text evidence="19">The sequence shown here is derived from an EMBL/GenBank/DDBJ whole genome shotgun (WGS) entry which is preliminary data.</text>
</comment>
<comment type="subcellular location">
    <subcellularLocation>
        <location evidence="2">Host cytoplasm</location>
    </subcellularLocation>
    <subcellularLocation>
        <location evidence="1">Nucleus</location>
    </subcellularLocation>
</comment>
<dbReference type="InterPro" id="IPR011009">
    <property type="entry name" value="Kinase-like_dom_sf"/>
</dbReference>
<keyword evidence="20" id="KW-1185">Reference proteome</keyword>
<evidence type="ECO:0000259" key="18">
    <source>
        <dbReference type="PROSITE" id="PS50011"/>
    </source>
</evidence>
<dbReference type="InterPro" id="IPR036390">
    <property type="entry name" value="WH_DNA-bd_sf"/>
</dbReference>
<evidence type="ECO:0000256" key="17">
    <source>
        <dbReference type="SAM" id="MobiDB-lite"/>
    </source>
</evidence>
<keyword evidence="14" id="KW-0539">Nucleus</keyword>
<keyword evidence="11" id="KW-0067">ATP-binding</keyword>
<sequence>MPPLPHLSAPPPPLPAPPPQARAIHVQQVSLVINSDLPTNGGNYIHREARGLLVDRSLFERELLRPGGAQGLAPHAFRATQFRSIVRQLNRYSFRKVPDRGGAAAPGDAGAWVHYRNPWFRHDRPDLLLRIRRRSAAITQRRAAGPEGHRRPPCGSQQLPGPWPLPDERHGRARFQPLPRERPPLARRPPCGFHLLHRERPGSARREGPSCFQELYGERPLPAERELLRVPPRHFQGFHGEQLLPPRWEGPRSRMQELYGEQPPPLDRELLWMQPCSFQQLHREQQPPASNPPAAAGTSAPHAPAGSAGCAASTASSSAQNAPAQEESPALDLGLEIENMIREIRNSLPVKAPSAQGNINVAPESPGEDPMNRAAAEEASSGTESCRNSSPEPEEPAGIRELCSVQRCHLDHPEVLGIQRDHGGADEALPGTHQCGRAPKYIRYGQEALEHKGQKKELQDLYQRGRQLGSGGFGTVFSGIRLSDGSRWHQTRGPGECPAVGRAASGAVAGSPEFLLERDVLCEEMARWIFCQVLEAVRHCTACGVLHRDIKLENLLVERDERVAT</sequence>
<dbReference type="Gene3D" id="3.30.200.20">
    <property type="entry name" value="Phosphorylase Kinase, domain 1"/>
    <property type="match status" value="1"/>
</dbReference>
<proteinExistence type="inferred from homology"/>
<dbReference type="GO" id="GO:0005524">
    <property type="term" value="F:ATP binding"/>
    <property type="evidence" value="ECO:0007669"/>
    <property type="project" value="UniProtKB-KW"/>
</dbReference>
<dbReference type="Gene3D" id="1.10.10.10">
    <property type="entry name" value="Winged helix-like DNA-binding domain superfamily/Winged helix DNA-binding domain"/>
    <property type="match status" value="1"/>
</dbReference>
<keyword evidence="13" id="KW-1035">Host cytoplasm</keyword>
<evidence type="ECO:0000256" key="10">
    <source>
        <dbReference type="ARBA" id="ARBA00022777"/>
    </source>
</evidence>
<dbReference type="AlphaFoldDB" id="A0A3M0KDB2"/>
<evidence type="ECO:0000256" key="15">
    <source>
        <dbReference type="ARBA" id="ARBA00047899"/>
    </source>
</evidence>
<feature type="compositionally biased region" description="Low complexity" evidence="17">
    <location>
        <begin position="292"/>
        <end position="324"/>
    </location>
</feature>
<keyword evidence="10" id="KW-0418">Kinase</keyword>
<dbReference type="EC" id="2.7.11.1" evidence="5"/>
<evidence type="ECO:0000256" key="3">
    <source>
        <dbReference type="ARBA" id="ARBA00005505"/>
    </source>
</evidence>
<evidence type="ECO:0000256" key="8">
    <source>
        <dbReference type="ARBA" id="ARBA00022679"/>
    </source>
</evidence>
<dbReference type="InterPro" id="IPR008271">
    <property type="entry name" value="Ser/Thr_kinase_AS"/>
</dbReference>
<dbReference type="Pfam" id="PF00447">
    <property type="entry name" value="HSF_DNA-bind"/>
    <property type="match status" value="1"/>
</dbReference>
<keyword evidence="7" id="KW-0723">Serine/threonine-protein kinase</keyword>
<organism evidence="19 20">
    <name type="scientific">Hirundo rustica rustica</name>
    <dbReference type="NCBI Taxonomy" id="333673"/>
    <lineage>
        <taxon>Eukaryota</taxon>
        <taxon>Metazoa</taxon>
        <taxon>Chordata</taxon>
        <taxon>Craniata</taxon>
        <taxon>Vertebrata</taxon>
        <taxon>Euteleostomi</taxon>
        <taxon>Archelosauria</taxon>
        <taxon>Archosauria</taxon>
        <taxon>Dinosauria</taxon>
        <taxon>Saurischia</taxon>
        <taxon>Theropoda</taxon>
        <taxon>Coelurosauria</taxon>
        <taxon>Aves</taxon>
        <taxon>Neognathae</taxon>
        <taxon>Neoaves</taxon>
        <taxon>Telluraves</taxon>
        <taxon>Australaves</taxon>
        <taxon>Passeriformes</taxon>
        <taxon>Sylvioidea</taxon>
        <taxon>Hirundinidae</taxon>
        <taxon>Hirundo</taxon>
    </lineage>
</organism>
<dbReference type="PANTHER" id="PTHR22984:SF25">
    <property type="entry name" value="PROTEIN KINASE DOMAIN-CONTAINING PROTEIN"/>
    <property type="match status" value="1"/>
</dbReference>
<protein>
    <recommendedName>
        <fullName evidence="6">Serine/threonine-protein kinase 1</fullName>
        <ecNumber evidence="5">2.7.11.1</ecNumber>
    </recommendedName>
</protein>
<accession>A0A3M0KDB2</accession>
<dbReference type="InterPro" id="IPR051138">
    <property type="entry name" value="PIM_Ser/Thr_kinase"/>
</dbReference>
<dbReference type="PROSITE" id="PS50011">
    <property type="entry name" value="PROTEIN_KINASE_DOM"/>
    <property type="match status" value="1"/>
</dbReference>
<evidence type="ECO:0000256" key="5">
    <source>
        <dbReference type="ARBA" id="ARBA00012513"/>
    </source>
</evidence>
<evidence type="ECO:0000256" key="16">
    <source>
        <dbReference type="ARBA" id="ARBA00048679"/>
    </source>
</evidence>
<comment type="similarity">
    <text evidence="3">Belongs to the protein kinase superfamily. CAMK Ser/Thr protein kinase family. PIM subfamily.</text>
</comment>
<evidence type="ECO:0000256" key="2">
    <source>
        <dbReference type="ARBA" id="ARBA00004192"/>
    </source>
</evidence>
<keyword evidence="8" id="KW-0808">Transferase</keyword>
<dbReference type="Gene3D" id="1.10.510.10">
    <property type="entry name" value="Transferase(Phosphotransferase) domain 1"/>
    <property type="match status" value="1"/>
</dbReference>
<feature type="region of interest" description="Disordered" evidence="17">
    <location>
        <begin position="281"/>
        <end position="328"/>
    </location>
</feature>
<dbReference type="GO" id="GO:0005634">
    <property type="term" value="C:nucleus"/>
    <property type="evidence" value="ECO:0007669"/>
    <property type="project" value="UniProtKB-SubCell"/>
</dbReference>
<evidence type="ECO:0000256" key="7">
    <source>
        <dbReference type="ARBA" id="ARBA00022527"/>
    </source>
</evidence>
<feature type="compositionally biased region" description="Basic and acidic residues" evidence="17">
    <location>
        <begin position="196"/>
        <end position="208"/>
    </location>
</feature>
<dbReference type="GO" id="GO:0005737">
    <property type="term" value="C:cytoplasm"/>
    <property type="evidence" value="ECO:0007669"/>
    <property type="project" value="TreeGrafter"/>
</dbReference>
<evidence type="ECO:0000256" key="13">
    <source>
        <dbReference type="ARBA" id="ARBA00023200"/>
    </source>
</evidence>
<evidence type="ECO:0000256" key="1">
    <source>
        <dbReference type="ARBA" id="ARBA00004123"/>
    </source>
</evidence>
<dbReference type="InterPro" id="IPR036388">
    <property type="entry name" value="WH-like_DNA-bd_sf"/>
</dbReference>
<feature type="region of interest" description="Disordered" evidence="17">
    <location>
        <begin position="139"/>
        <end position="209"/>
    </location>
</feature>
<gene>
    <name evidence="19" type="ORF">DUI87_12102</name>
</gene>
<dbReference type="GO" id="GO:0003700">
    <property type="term" value="F:DNA-binding transcription factor activity"/>
    <property type="evidence" value="ECO:0007669"/>
    <property type="project" value="InterPro"/>
</dbReference>
<dbReference type="Pfam" id="PF00069">
    <property type="entry name" value="Pkinase"/>
    <property type="match status" value="1"/>
</dbReference>
<evidence type="ECO:0000313" key="19">
    <source>
        <dbReference type="EMBL" id="RMC11188.1"/>
    </source>
</evidence>
<comment type="catalytic activity">
    <reaction evidence="16">
        <text>L-seryl-[protein] + ATP = O-phospho-L-seryl-[protein] + ADP + H(+)</text>
        <dbReference type="Rhea" id="RHEA:17989"/>
        <dbReference type="Rhea" id="RHEA-COMP:9863"/>
        <dbReference type="Rhea" id="RHEA-COMP:11604"/>
        <dbReference type="ChEBI" id="CHEBI:15378"/>
        <dbReference type="ChEBI" id="CHEBI:29999"/>
        <dbReference type="ChEBI" id="CHEBI:30616"/>
        <dbReference type="ChEBI" id="CHEBI:83421"/>
        <dbReference type="ChEBI" id="CHEBI:456216"/>
        <dbReference type="EC" id="2.7.11.1"/>
    </reaction>
</comment>
<name>A0A3M0KDB2_HIRRU</name>
<comment type="similarity">
    <text evidence="4">Belongs to the HSF family.</text>
</comment>
<dbReference type="GO" id="GO:0043565">
    <property type="term" value="F:sequence-specific DNA binding"/>
    <property type="evidence" value="ECO:0007669"/>
    <property type="project" value="InterPro"/>
</dbReference>
<dbReference type="PROSITE" id="PS00108">
    <property type="entry name" value="PROTEIN_KINASE_ST"/>
    <property type="match status" value="1"/>
</dbReference>
<dbReference type="OrthoDB" id="9396505at2759"/>
<comment type="catalytic activity">
    <reaction evidence="15">
        <text>L-threonyl-[protein] + ATP = O-phospho-L-threonyl-[protein] + ADP + H(+)</text>
        <dbReference type="Rhea" id="RHEA:46608"/>
        <dbReference type="Rhea" id="RHEA-COMP:11060"/>
        <dbReference type="Rhea" id="RHEA-COMP:11605"/>
        <dbReference type="ChEBI" id="CHEBI:15378"/>
        <dbReference type="ChEBI" id="CHEBI:30013"/>
        <dbReference type="ChEBI" id="CHEBI:30616"/>
        <dbReference type="ChEBI" id="CHEBI:61977"/>
        <dbReference type="ChEBI" id="CHEBI:456216"/>
        <dbReference type="EC" id="2.7.11.1"/>
    </reaction>
</comment>
<keyword evidence="9" id="KW-0547">Nucleotide-binding</keyword>
<dbReference type="EMBL" id="QRBI01000109">
    <property type="protein sequence ID" value="RMC11188.1"/>
    <property type="molecule type" value="Genomic_DNA"/>
</dbReference>
<evidence type="ECO:0000256" key="12">
    <source>
        <dbReference type="ARBA" id="ARBA00023125"/>
    </source>
</evidence>
<dbReference type="PANTHER" id="PTHR22984">
    <property type="entry name" value="SERINE/THREONINE-PROTEIN KINASE PIM"/>
    <property type="match status" value="1"/>
</dbReference>
<keyword evidence="12" id="KW-0238">DNA-binding</keyword>
<dbReference type="SUPFAM" id="SSF46785">
    <property type="entry name" value="Winged helix' DNA-binding domain"/>
    <property type="match status" value="1"/>
</dbReference>
<evidence type="ECO:0000256" key="14">
    <source>
        <dbReference type="ARBA" id="ARBA00023242"/>
    </source>
</evidence>
<dbReference type="InterPro" id="IPR000232">
    <property type="entry name" value="HSF_DNA-bd"/>
</dbReference>
<dbReference type="Proteomes" id="UP000269221">
    <property type="component" value="Unassembled WGS sequence"/>
</dbReference>
<dbReference type="STRING" id="333673.A0A3M0KDB2"/>
<dbReference type="GO" id="GO:0004674">
    <property type="term" value="F:protein serine/threonine kinase activity"/>
    <property type="evidence" value="ECO:0007669"/>
    <property type="project" value="UniProtKB-KW"/>
</dbReference>
<evidence type="ECO:0000256" key="9">
    <source>
        <dbReference type="ARBA" id="ARBA00022741"/>
    </source>
</evidence>
<feature type="region of interest" description="Disordered" evidence="17">
    <location>
        <begin position="353"/>
        <end position="397"/>
    </location>
</feature>
<dbReference type="InterPro" id="IPR000719">
    <property type="entry name" value="Prot_kinase_dom"/>
</dbReference>
<dbReference type="SUPFAM" id="SSF56112">
    <property type="entry name" value="Protein kinase-like (PK-like)"/>
    <property type="match status" value="1"/>
</dbReference>
<reference evidence="19 20" key="1">
    <citation type="submission" date="2018-07" db="EMBL/GenBank/DDBJ databases">
        <title>A high quality draft genome assembly of the barn swallow (H. rustica rustica).</title>
        <authorList>
            <person name="Formenti G."/>
            <person name="Chiara M."/>
            <person name="Poveda L."/>
            <person name="Francoijs K.-J."/>
            <person name="Bonisoli-Alquati A."/>
            <person name="Canova L."/>
            <person name="Gianfranceschi L."/>
            <person name="Horner D.S."/>
            <person name="Saino N."/>
        </authorList>
    </citation>
    <scope>NUCLEOTIDE SEQUENCE [LARGE SCALE GENOMIC DNA]</scope>
    <source>
        <strain evidence="19">Chelidonia</strain>
        <tissue evidence="19">Blood</tissue>
    </source>
</reference>
<feature type="domain" description="Protein kinase" evidence="18">
    <location>
        <begin position="345"/>
        <end position="565"/>
    </location>
</feature>
<evidence type="ECO:0000256" key="11">
    <source>
        <dbReference type="ARBA" id="ARBA00022840"/>
    </source>
</evidence>
<feature type="compositionally biased region" description="Polar residues" evidence="17">
    <location>
        <begin position="382"/>
        <end position="391"/>
    </location>
</feature>